<dbReference type="PROSITE" id="PS50096">
    <property type="entry name" value="IQ"/>
    <property type="match status" value="1"/>
</dbReference>
<name>A0AAW1DR26_9HEMI</name>
<dbReference type="Gene3D" id="3.90.1200.10">
    <property type="match status" value="1"/>
</dbReference>
<dbReference type="InterPro" id="IPR015897">
    <property type="entry name" value="CHK_kinase-like"/>
</dbReference>
<proteinExistence type="predicted"/>
<dbReference type="PANTHER" id="PTHR11012">
    <property type="entry name" value="PROTEIN KINASE-LIKE DOMAIN-CONTAINING"/>
    <property type="match status" value="1"/>
</dbReference>
<keyword evidence="3" id="KW-1185">Reference proteome</keyword>
<comment type="caution">
    <text evidence="2">The sequence shown here is derived from an EMBL/GenBank/DDBJ whole genome shotgun (WGS) entry which is preliminary data.</text>
</comment>
<dbReference type="SUPFAM" id="SSF56112">
    <property type="entry name" value="Protein kinase-like (PK-like)"/>
    <property type="match status" value="1"/>
</dbReference>
<reference evidence="2 3" key="1">
    <citation type="submission" date="2022-12" db="EMBL/GenBank/DDBJ databases">
        <title>Chromosome-level genome assembly of true bugs.</title>
        <authorList>
            <person name="Ma L."/>
            <person name="Li H."/>
        </authorList>
    </citation>
    <scope>NUCLEOTIDE SEQUENCE [LARGE SCALE GENOMIC DNA]</scope>
    <source>
        <strain evidence="2">Lab_2022b</strain>
    </source>
</reference>
<dbReference type="AlphaFoldDB" id="A0AAW1DR26"/>
<dbReference type="Pfam" id="PF02958">
    <property type="entry name" value="EcKL"/>
    <property type="match status" value="1"/>
</dbReference>
<evidence type="ECO:0000259" key="1">
    <source>
        <dbReference type="SMART" id="SM00587"/>
    </source>
</evidence>
<dbReference type="Proteomes" id="UP001461498">
    <property type="component" value="Unassembled WGS sequence"/>
</dbReference>
<dbReference type="InterPro" id="IPR004119">
    <property type="entry name" value="EcKL"/>
</dbReference>
<dbReference type="InterPro" id="IPR011009">
    <property type="entry name" value="Kinase-like_dom_sf"/>
</dbReference>
<accession>A0AAW1DR26</accession>
<evidence type="ECO:0000313" key="2">
    <source>
        <dbReference type="EMBL" id="KAK9512738.1"/>
    </source>
</evidence>
<dbReference type="SMART" id="SM00587">
    <property type="entry name" value="CHK"/>
    <property type="match status" value="1"/>
</dbReference>
<gene>
    <name evidence="2" type="ORF">O3M35_001099</name>
</gene>
<protein>
    <recommendedName>
        <fullName evidence="1">CHK kinase-like domain-containing protein</fullName>
    </recommendedName>
</protein>
<dbReference type="EMBL" id="JAPXFL010000001">
    <property type="protein sequence ID" value="KAK9512738.1"/>
    <property type="molecule type" value="Genomic_DNA"/>
</dbReference>
<sequence>MDAEYFETVLKNFQRESNISRVLWIKKEPAVPVGENCLSTVYRVTIGVELESGRNRALSVIIKAPLEKQEATYHWMIESGIFDEEIKFFANVSSEMNELMYEFNDKRGKLLPEVIGIQSKLLIFEDLKQYNFKVTDRIKCHDFLHSKLVVRSLARLHAMSRVLLRRRSISSTDIPRHPIISKVKTSNKLYGSGLKLLSNEIKTWGEDWVDISLRLLKFSDTIGEKLEALNNASEDNFNVINHGDCWVCNLMFKYDPYENIPIDLRFVDFQFVHYESYAWDIIFYIYTSIRGDLRRKHYNDLLRAYHKSLSDTLLLYKYPEHEIPSLDDVFKEVERLNVYAAATCLITHTVMTMPVQQSFDMDKCLAATNADENYGYNLDVFRGMFKDEIGPDIKRFAELGVF</sequence>
<dbReference type="PANTHER" id="PTHR11012:SF56">
    <property type="entry name" value="CHK KINASE-LIKE DOMAIN-CONTAINING PROTEIN-RELATED"/>
    <property type="match status" value="1"/>
</dbReference>
<feature type="domain" description="CHK kinase-like" evidence="1">
    <location>
        <begin position="122"/>
        <end position="315"/>
    </location>
</feature>
<organism evidence="2 3">
    <name type="scientific">Rhynocoris fuscipes</name>
    <dbReference type="NCBI Taxonomy" id="488301"/>
    <lineage>
        <taxon>Eukaryota</taxon>
        <taxon>Metazoa</taxon>
        <taxon>Ecdysozoa</taxon>
        <taxon>Arthropoda</taxon>
        <taxon>Hexapoda</taxon>
        <taxon>Insecta</taxon>
        <taxon>Pterygota</taxon>
        <taxon>Neoptera</taxon>
        <taxon>Paraneoptera</taxon>
        <taxon>Hemiptera</taxon>
        <taxon>Heteroptera</taxon>
        <taxon>Panheteroptera</taxon>
        <taxon>Cimicomorpha</taxon>
        <taxon>Reduviidae</taxon>
        <taxon>Harpactorinae</taxon>
        <taxon>Harpactorini</taxon>
        <taxon>Rhynocoris</taxon>
    </lineage>
</organism>
<evidence type="ECO:0000313" key="3">
    <source>
        <dbReference type="Proteomes" id="UP001461498"/>
    </source>
</evidence>